<keyword evidence="3" id="KW-1185">Reference proteome</keyword>
<accession>A0A0K1PMP8</accession>
<dbReference type="InterPro" id="IPR003848">
    <property type="entry name" value="DUF218"/>
</dbReference>
<proteinExistence type="predicted"/>
<reference evidence="2 3" key="1">
    <citation type="submission" date="2015-08" db="EMBL/GenBank/DDBJ databases">
        <authorList>
            <person name="Babu N.S."/>
            <person name="Beckwith C.J."/>
            <person name="Beseler K.G."/>
            <person name="Brison A."/>
            <person name="Carone J.V."/>
            <person name="Caskin T.P."/>
            <person name="Diamond M."/>
            <person name="Durham M.E."/>
            <person name="Foxe J.M."/>
            <person name="Go M."/>
            <person name="Henderson B.A."/>
            <person name="Jones I.B."/>
            <person name="McGettigan J.A."/>
            <person name="Micheletti S.J."/>
            <person name="Nasrallah M.E."/>
            <person name="Ortiz D."/>
            <person name="Piller C.R."/>
            <person name="Privatt S.R."/>
            <person name="Schneider S.L."/>
            <person name="Sharp S."/>
            <person name="Smith T.C."/>
            <person name="Stanton J.D."/>
            <person name="Ullery H.E."/>
            <person name="Wilson R.J."/>
            <person name="Serrano M.G."/>
            <person name="Buck G."/>
            <person name="Lee V."/>
            <person name="Wang Y."/>
            <person name="Carvalho R."/>
            <person name="Voegtly L."/>
            <person name="Shi R."/>
            <person name="Duckworth R."/>
            <person name="Johnson A."/>
            <person name="Loviza R."/>
            <person name="Walstead R."/>
            <person name="Shah Z."/>
            <person name="Kiflezghi M."/>
            <person name="Wade K."/>
            <person name="Ball S.L."/>
            <person name="Bradley K.W."/>
            <person name="Asai D.J."/>
            <person name="Bowman C.A."/>
            <person name="Russell D.A."/>
            <person name="Pope W.H."/>
            <person name="Jacobs-Sera D."/>
            <person name="Hendrix R.W."/>
            <person name="Hatfull G.F."/>
        </authorList>
    </citation>
    <scope>NUCLEOTIDE SEQUENCE [LARGE SCALE GENOMIC DNA]</scope>
    <source>
        <strain evidence="2 3">DSM 27648</strain>
    </source>
</reference>
<organism evidence="2 3">
    <name type="scientific">Labilithrix luteola</name>
    <dbReference type="NCBI Taxonomy" id="1391654"/>
    <lineage>
        <taxon>Bacteria</taxon>
        <taxon>Pseudomonadati</taxon>
        <taxon>Myxococcota</taxon>
        <taxon>Polyangia</taxon>
        <taxon>Polyangiales</taxon>
        <taxon>Labilitrichaceae</taxon>
        <taxon>Labilithrix</taxon>
    </lineage>
</organism>
<dbReference type="PANTHER" id="PTHR30336:SF6">
    <property type="entry name" value="INTEGRAL MEMBRANE PROTEIN"/>
    <property type="match status" value="1"/>
</dbReference>
<dbReference type="GO" id="GO:0005886">
    <property type="term" value="C:plasma membrane"/>
    <property type="evidence" value="ECO:0007669"/>
    <property type="project" value="TreeGrafter"/>
</dbReference>
<dbReference type="PANTHER" id="PTHR30336">
    <property type="entry name" value="INNER MEMBRANE PROTEIN, PROBABLE PERMEASE"/>
    <property type="match status" value="1"/>
</dbReference>
<dbReference type="Proteomes" id="UP000064967">
    <property type="component" value="Chromosome"/>
</dbReference>
<name>A0A0K1PMP8_9BACT</name>
<dbReference type="Gene3D" id="3.40.50.620">
    <property type="entry name" value="HUPs"/>
    <property type="match status" value="1"/>
</dbReference>
<evidence type="ECO:0000313" key="3">
    <source>
        <dbReference type="Proteomes" id="UP000064967"/>
    </source>
</evidence>
<dbReference type="InterPro" id="IPR014729">
    <property type="entry name" value="Rossmann-like_a/b/a_fold"/>
</dbReference>
<dbReference type="InterPro" id="IPR051599">
    <property type="entry name" value="Cell_Envelope_Assoc"/>
</dbReference>
<dbReference type="Pfam" id="PF02698">
    <property type="entry name" value="DUF218"/>
    <property type="match status" value="1"/>
</dbReference>
<feature type="domain" description="DUF218" evidence="1">
    <location>
        <begin position="42"/>
        <end position="180"/>
    </location>
</feature>
<dbReference type="KEGG" id="llu:AKJ09_01345"/>
<dbReference type="CDD" id="cd06259">
    <property type="entry name" value="YdcF-like"/>
    <property type="match status" value="1"/>
</dbReference>
<dbReference type="STRING" id="1391654.AKJ09_01345"/>
<dbReference type="EMBL" id="CP012333">
    <property type="protein sequence ID" value="AKU94681.1"/>
    <property type="molecule type" value="Genomic_DNA"/>
</dbReference>
<evidence type="ECO:0000259" key="1">
    <source>
        <dbReference type="Pfam" id="PF02698"/>
    </source>
</evidence>
<sequence length="214" mass="23389">MPSMRKRRALTFLGALVAVAALVANLLVVSGGRDGRLEGPADCALVLGARVFADGSPSDILRDRLDESLAAYESGRVTRIVVSGDHRHASYDEPNAMRAYLEAHGVPPERIFMDHAGFDTYSSVWRAKHVFGASRIVVVTQRYHLSRALWVARSLGMEAEGRASDHHLYRGMAWYATREVVSRTKAVLDIALGREPRHAGPPISLDTDGRVTSG</sequence>
<dbReference type="AlphaFoldDB" id="A0A0K1PMP8"/>
<evidence type="ECO:0000313" key="2">
    <source>
        <dbReference type="EMBL" id="AKU94681.1"/>
    </source>
</evidence>
<gene>
    <name evidence="2" type="ORF">AKJ09_01345</name>
</gene>
<protein>
    <submittedName>
        <fullName evidence="2">SanA protein</fullName>
    </submittedName>
</protein>